<name>A0A2T3YZQ6_TRIA4</name>
<proteinExistence type="inferred from homology"/>
<feature type="disulfide bond" evidence="4">
    <location>
        <begin position="109"/>
        <end position="121"/>
    </location>
</feature>
<feature type="disulfide bond" evidence="4">
    <location>
        <begin position="70"/>
        <end position="84"/>
    </location>
</feature>
<dbReference type="AlphaFoldDB" id="A0A2T3YZQ6"/>
<keyword evidence="4" id="KW-1015">Disulfide bond</keyword>
<dbReference type="OrthoDB" id="73875at2759"/>
<keyword evidence="3 4" id="KW-0147">Chitin-binding</keyword>
<dbReference type="Gene3D" id="3.10.50.10">
    <property type="match status" value="1"/>
</dbReference>
<keyword evidence="8" id="KW-0378">Hydrolase</keyword>
<dbReference type="GO" id="GO:0005975">
    <property type="term" value="P:carbohydrate metabolic process"/>
    <property type="evidence" value="ECO:0007669"/>
    <property type="project" value="InterPro"/>
</dbReference>
<comment type="caution">
    <text evidence="4">Lacks conserved residue(s) required for the propagation of feature annotation.</text>
</comment>
<feature type="domain" description="Chitin-binding type-1" evidence="6">
    <location>
        <begin position="56"/>
        <end position="94"/>
    </location>
</feature>
<dbReference type="InterPro" id="IPR001223">
    <property type="entry name" value="Glyco_hydro18_cat"/>
</dbReference>
<dbReference type="SMART" id="SM00270">
    <property type="entry name" value="ChtBD1"/>
    <property type="match status" value="2"/>
</dbReference>
<dbReference type="Pfam" id="PF00187">
    <property type="entry name" value="Chitin_bind_1"/>
    <property type="match status" value="1"/>
</dbReference>
<feature type="domain" description="GH18" evidence="7">
    <location>
        <begin position="150"/>
        <end position="510"/>
    </location>
</feature>
<feature type="disulfide bond" evidence="4">
    <location>
        <begin position="65"/>
        <end position="77"/>
    </location>
</feature>
<evidence type="ECO:0000313" key="8">
    <source>
        <dbReference type="EMBL" id="PTB38046.1"/>
    </source>
</evidence>
<dbReference type="Proteomes" id="UP000240493">
    <property type="component" value="Unassembled WGS sequence"/>
</dbReference>
<feature type="disulfide bond" evidence="4">
    <location>
        <begin position="88"/>
        <end position="92"/>
    </location>
</feature>
<evidence type="ECO:0000256" key="2">
    <source>
        <dbReference type="ARBA" id="ARBA00012729"/>
    </source>
</evidence>
<dbReference type="InterPro" id="IPR017853">
    <property type="entry name" value="GH"/>
</dbReference>
<dbReference type="PROSITE" id="PS50941">
    <property type="entry name" value="CHIT_BIND_I_2"/>
    <property type="match status" value="2"/>
</dbReference>
<dbReference type="InterPro" id="IPR050314">
    <property type="entry name" value="Glycosyl_Hydrlase_18"/>
</dbReference>
<evidence type="ECO:0000256" key="3">
    <source>
        <dbReference type="ARBA" id="ARBA00022669"/>
    </source>
</evidence>
<accession>A0A2T3YZQ6</accession>
<dbReference type="PROSITE" id="PS00026">
    <property type="entry name" value="CHIT_BIND_I_1"/>
    <property type="match status" value="1"/>
</dbReference>
<dbReference type="CDD" id="cd00035">
    <property type="entry name" value="ChtBD1"/>
    <property type="match status" value="1"/>
</dbReference>
<dbReference type="SUPFAM" id="SSF54556">
    <property type="entry name" value="Chitinase insertion domain"/>
    <property type="match status" value="1"/>
</dbReference>
<evidence type="ECO:0000256" key="1">
    <source>
        <dbReference type="ARBA" id="ARBA00008682"/>
    </source>
</evidence>
<dbReference type="EC" id="3.2.1.14" evidence="2"/>
<keyword evidence="9" id="KW-1185">Reference proteome</keyword>
<reference evidence="8 9" key="1">
    <citation type="submission" date="2016-07" db="EMBL/GenBank/DDBJ databases">
        <title>Multiple horizontal gene transfer events from other fungi enriched the ability of initially mycotrophic Trichoderma (Ascomycota) to feed on dead plant biomass.</title>
        <authorList>
            <consortium name="DOE Joint Genome Institute"/>
            <person name="Aerts A."/>
            <person name="Atanasova L."/>
            <person name="Chenthamara K."/>
            <person name="Zhang J."/>
            <person name="Grujic M."/>
            <person name="Henrissat B."/>
            <person name="Kuo A."/>
            <person name="Salamov A."/>
            <person name="Lipzen A."/>
            <person name="Labutti K."/>
            <person name="Barry K."/>
            <person name="Miao Y."/>
            <person name="Rahimi M.J."/>
            <person name="Shen Q."/>
            <person name="Grigoriev I.V."/>
            <person name="Kubicek C.P."/>
            <person name="Druzhinina I.S."/>
        </authorList>
    </citation>
    <scope>NUCLEOTIDE SEQUENCE [LARGE SCALE GENOMIC DNA]</scope>
    <source>
        <strain evidence="8 9">CBS 433.97</strain>
    </source>
</reference>
<dbReference type="PROSITE" id="PS51910">
    <property type="entry name" value="GH18_2"/>
    <property type="match status" value="1"/>
</dbReference>
<evidence type="ECO:0000256" key="5">
    <source>
        <dbReference type="SAM" id="SignalP"/>
    </source>
</evidence>
<feature type="disulfide bond" evidence="4">
    <location>
        <begin position="132"/>
        <end position="136"/>
    </location>
</feature>
<evidence type="ECO:0000256" key="4">
    <source>
        <dbReference type="PROSITE-ProRule" id="PRU00261"/>
    </source>
</evidence>
<comment type="similarity">
    <text evidence="1">Belongs to the glycosyl hydrolase 18 family. Chitinase class V subfamily.</text>
</comment>
<dbReference type="SUPFAM" id="SSF51445">
    <property type="entry name" value="(Trans)glycosidases"/>
    <property type="match status" value="1"/>
</dbReference>
<keyword evidence="5" id="KW-0732">Signal</keyword>
<dbReference type="Gene3D" id="3.30.60.10">
    <property type="entry name" value="Endochitinase-like"/>
    <property type="match status" value="1"/>
</dbReference>
<dbReference type="PANTHER" id="PTHR11177">
    <property type="entry name" value="CHITINASE"/>
    <property type="match status" value="1"/>
</dbReference>
<evidence type="ECO:0000259" key="6">
    <source>
        <dbReference type="PROSITE" id="PS50941"/>
    </source>
</evidence>
<feature type="domain" description="Chitin-binding type-1" evidence="6">
    <location>
        <begin position="95"/>
        <end position="138"/>
    </location>
</feature>
<dbReference type="InterPro" id="IPR001002">
    <property type="entry name" value="Chitin-bd_1"/>
</dbReference>
<dbReference type="Pfam" id="PF00704">
    <property type="entry name" value="Glyco_hydro_18"/>
    <property type="match status" value="1"/>
</dbReference>
<organism evidence="8 9">
    <name type="scientific">Trichoderma asperellum (strain ATCC 204424 / CBS 433.97 / NBRC 101777)</name>
    <dbReference type="NCBI Taxonomy" id="1042311"/>
    <lineage>
        <taxon>Eukaryota</taxon>
        <taxon>Fungi</taxon>
        <taxon>Dikarya</taxon>
        <taxon>Ascomycota</taxon>
        <taxon>Pezizomycotina</taxon>
        <taxon>Sordariomycetes</taxon>
        <taxon>Hypocreomycetidae</taxon>
        <taxon>Hypocreales</taxon>
        <taxon>Hypocreaceae</taxon>
        <taxon>Trichoderma</taxon>
    </lineage>
</organism>
<dbReference type="SUPFAM" id="SSF57016">
    <property type="entry name" value="Plant lectins/antimicrobial peptides"/>
    <property type="match status" value="2"/>
</dbReference>
<evidence type="ECO:0000259" key="7">
    <source>
        <dbReference type="PROSITE" id="PS51910"/>
    </source>
</evidence>
<sequence length="1254" mass="138754">MPRFSLLYPSIFLLISALLSLHNGSCVYSLRNTQLHHERHATGIVEARLFQPGQGGYTCSRNQPCPNGACCGVSGRCGYGPTYCGKGCQFNCNAKAECGKFAPNAGQTCPLYVCCSEFGFCGTTGEFCKKGCQSNCHQPKPSGHPSNVQKRVVGYWEAWNSHHPCGTMGPGEIPVNYLTHLNVAFGYISPDFRITNMDGLSTNVYESIGDIKARNPDLKLLIALGAWKFSDPGPWQSVFPDMVSTAANRAVFVKNALAFLENYGYDGLAYNGTDWEYPGADDRGGTEKDGENYAALLKELRAAIKASGHDYIVTFTAPTSYWYLRHFDLENMVPHVDWVNLMSYDLHGVWDGNNTIGKHVLAHTNLTEIDLSLDLFWRVGIQPSKIVLGLGFYGRSFSLKDPHCWKPGCAFSGPGDAGPCSSTAGILSFREITDILRRTGATAYWDKEAAVKYLPYGKDSWISFDDAQTIQAKIDYANKLGLSGLMIWAVDLDNGQLDALRAISDPSIIGNHNTPFDLVDIKNIFPTEFLPPNGYTPRYGLVSFGGSLGSTNMDPSNGGFGFFLISGDSHVASPLTKRDNEPDPFEFLDCHCMKNPLRSGISKARVACFSDDVQGCFRVMEQGVEGTLVELPTHVTLQHATDGSDQYIPKIFGGRQPTSQVFDFYFDFDMGLVRRDTNHTSIRIDYSNLKGYWDSVVNSPGIQSRDLTRRFFAPSSADWQEKYSSDGYSTFEDSKSFDISEDIQAPLLWQTAQDCPIEGSTFDEGIGAYIKGKLNAHFLYGFSMVAGKGNPAISDEIPVTIGGHAINAGNSADMATFEPFYQIGYEMATMNGTDMRSFGENNIPFNGRLQTRILSDFGDSTLYFPISDTESNMALAKRSKNNVVVSKADVLYNGLGDGGRIALSSIVTFGLKSKLLLGGQNVPLPIDLPNQVLKDKKKCYNETNHSLLGGRGKLNGWGYSAGTSINISTFMQDQAILTMFDTTQPKFSCDDCVGCEKERRKRKKSFCCGCVSMQYLYGYTDFDPAIDPPEEGEWIPGHQPRNQLEDEDEQGHLLEKRVNGTATLSPKKVLVCGAFYYPAFPADATFPWDGIEQGRWDPISRYWSNVSASCTNWAAGQLNVADVEHTPAGMYRAKYQTEHVFEGQLISIFFNQWLDKGFFKRQNPMPNNPRPKKPVSPNSWVLRNKKVPFIQILLAELGNKATLDRLTIFKARPNYKKGNVFENINTVSIISYGLMPVTEQLQSVKELGKSGDEM</sequence>
<dbReference type="GO" id="GO:0008061">
    <property type="term" value="F:chitin binding"/>
    <property type="evidence" value="ECO:0007669"/>
    <property type="project" value="UniProtKB-UniRule"/>
</dbReference>
<dbReference type="Gene3D" id="3.20.20.80">
    <property type="entry name" value="Glycosidases"/>
    <property type="match status" value="1"/>
</dbReference>
<dbReference type="InterPro" id="IPR018371">
    <property type="entry name" value="Chitin-binding_1_CS"/>
</dbReference>
<gene>
    <name evidence="8" type="ORF">M441DRAFT_71519</name>
</gene>
<feature type="disulfide bond" evidence="4">
    <location>
        <begin position="114"/>
        <end position="128"/>
    </location>
</feature>
<dbReference type="PANTHER" id="PTHR11177:SF397">
    <property type="entry name" value="CHITINASE"/>
    <property type="match status" value="1"/>
</dbReference>
<dbReference type="STRING" id="1042311.A0A2T3YZQ6"/>
<dbReference type="InterPro" id="IPR029070">
    <property type="entry name" value="Chitinase_insertion_sf"/>
</dbReference>
<dbReference type="InterPro" id="IPR011583">
    <property type="entry name" value="Chitinase_II/V-like_cat"/>
</dbReference>
<feature type="signal peptide" evidence="5">
    <location>
        <begin position="1"/>
        <end position="24"/>
    </location>
</feature>
<dbReference type="InterPro" id="IPR036861">
    <property type="entry name" value="Endochitinase-like_sf"/>
</dbReference>
<protein>
    <recommendedName>
        <fullName evidence="2">chitinase</fullName>
        <ecNumber evidence="2">3.2.1.14</ecNumber>
    </recommendedName>
</protein>
<dbReference type="GO" id="GO:0008843">
    <property type="term" value="F:endochitinase activity"/>
    <property type="evidence" value="ECO:0007669"/>
    <property type="project" value="UniProtKB-EC"/>
</dbReference>
<dbReference type="SMART" id="SM00636">
    <property type="entry name" value="Glyco_18"/>
    <property type="match status" value="1"/>
</dbReference>
<dbReference type="EMBL" id="KZ679266">
    <property type="protein sequence ID" value="PTB38046.1"/>
    <property type="molecule type" value="Genomic_DNA"/>
</dbReference>
<evidence type="ECO:0000313" key="9">
    <source>
        <dbReference type="Proteomes" id="UP000240493"/>
    </source>
</evidence>
<feature type="chain" id="PRO_5015426401" description="chitinase" evidence="5">
    <location>
        <begin position="25"/>
        <end position="1254"/>
    </location>
</feature>